<protein>
    <submittedName>
        <fullName evidence="1">Uncharacterized protein</fullName>
    </submittedName>
</protein>
<evidence type="ECO:0000313" key="1">
    <source>
        <dbReference type="EMBL" id="SYV92477.1"/>
    </source>
</evidence>
<sequence>MAKSLKDALDVYGYSDPKNSDQNKVVNSSSLIALGTVSMVQNGTW</sequence>
<proteinExistence type="predicted"/>
<gene>
    <name evidence="1" type="ORF">NCTC10124_00201</name>
</gene>
<reference evidence="2" key="1">
    <citation type="submission" date="2018-06" db="EMBL/GenBank/DDBJ databases">
        <authorList>
            <consortium name="Pathogen Informatics"/>
        </authorList>
    </citation>
    <scope>NUCLEOTIDE SEQUENCE [LARGE SCALE GENOMIC DNA]</scope>
    <source>
        <strain evidence="2">NCTC10124</strain>
    </source>
</reference>
<dbReference type="AlphaFoldDB" id="A0A3B0P8W8"/>
<dbReference type="Proteomes" id="UP000259328">
    <property type="component" value="Chromosome"/>
</dbReference>
<feature type="non-terminal residue" evidence="1">
    <location>
        <position position="45"/>
    </location>
</feature>
<name>A0A3B0P8W8_MYCSY</name>
<dbReference type="EMBL" id="LS991953">
    <property type="protein sequence ID" value="SYV92477.1"/>
    <property type="molecule type" value="Genomic_DNA"/>
</dbReference>
<evidence type="ECO:0000313" key="2">
    <source>
        <dbReference type="Proteomes" id="UP000259328"/>
    </source>
</evidence>
<accession>A0A3B0P8W8</accession>
<organism evidence="1 2">
    <name type="scientific">Mycoplasmopsis synoviae</name>
    <name type="common">Mycoplasma synoviae</name>
    <dbReference type="NCBI Taxonomy" id="2109"/>
    <lineage>
        <taxon>Bacteria</taxon>
        <taxon>Bacillati</taxon>
        <taxon>Mycoplasmatota</taxon>
        <taxon>Mycoplasmoidales</taxon>
        <taxon>Metamycoplasmataceae</taxon>
        <taxon>Mycoplasmopsis</taxon>
    </lineage>
</organism>